<dbReference type="Proteomes" id="UP000247810">
    <property type="component" value="Unassembled WGS sequence"/>
</dbReference>
<accession>A0A319D8Q0</accession>
<sequence length="99" mass="11381">MRPPGLWPVRSRRLEGVSPHRAIPLSSRRSERSFMLRAHIKSIFIPYCYTSTLQLESRSSSFFLSHRFCRTTYALTTSQSTSGSFNSTQGNRRISQAPR</sequence>
<dbReference type="VEuPathDB" id="FungiDB:BO71DRAFT_252133"/>
<reference evidence="2 3" key="1">
    <citation type="submission" date="2018-02" db="EMBL/GenBank/DDBJ databases">
        <title>The genomes of Aspergillus section Nigri reveals drivers in fungal speciation.</title>
        <authorList>
            <consortium name="DOE Joint Genome Institute"/>
            <person name="Vesth T.C."/>
            <person name="Nybo J."/>
            <person name="Theobald S."/>
            <person name="Brandl J."/>
            <person name="Frisvad J.C."/>
            <person name="Nielsen K.F."/>
            <person name="Lyhne E.K."/>
            <person name="Kogle M.E."/>
            <person name="Kuo A."/>
            <person name="Riley R."/>
            <person name="Clum A."/>
            <person name="Nolan M."/>
            <person name="Lipzen A."/>
            <person name="Salamov A."/>
            <person name="Henrissat B."/>
            <person name="Wiebenga A."/>
            <person name="De vries R.P."/>
            <person name="Grigoriev I.V."/>
            <person name="Mortensen U.H."/>
            <person name="Andersen M.R."/>
            <person name="Baker S.E."/>
        </authorList>
    </citation>
    <scope>NUCLEOTIDE SEQUENCE [LARGE SCALE GENOMIC DNA]</scope>
    <source>
        <strain evidence="2 3">CBS 707.79</strain>
    </source>
</reference>
<evidence type="ECO:0000313" key="3">
    <source>
        <dbReference type="Proteomes" id="UP000247810"/>
    </source>
</evidence>
<dbReference type="EMBL" id="KZ825888">
    <property type="protein sequence ID" value="PYH93660.1"/>
    <property type="molecule type" value="Genomic_DNA"/>
</dbReference>
<dbReference type="AlphaFoldDB" id="A0A319D8Q0"/>
<protein>
    <submittedName>
        <fullName evidence="2">Uncharacterized protein</fullName>
    </submittedName>
</protein>
<evidence type="ECO:0000256" key="1">
    <source>
        <dbReference type="SAM" id="MobiDB-lite"/>
    </source>
</evidence>
<keyword evidence="3" id="KW-1185">Reference proteome</keyword>
<evidence type="ECO:0000313" key="2">
    <source>
        <dbReference type="EMBL" id="PYH93660.1"/>
    </source>
</evidence>
<gene>
    <name evidence="2" type="ORF">BO71DRAFT_252133</name>
</gene>
<feature type="region of interest" description="Disordered" evidence="1">
    <location>
        <begin position="78"/>
        <end position="99"/>
    </location>
</feature>
<name>A0A319D8Q0_9EURO</name>
<proteinExistence type="predicted"/>
<organism evidence="2 3">
    <name type="scientific">Aspergillus ellipticus CBS 707.79</name>
    <dbReference type="NCBI Taxonomy" id="1448320"/>
    <lineage>
        <taxon>Eukaryota</taxon>
        <taxon>Fungi</taxon>
        <taxon>Dikarya</taxon>
        <taxon>Ascomycota</taxon>
        <taxon>Pezizomycotina</taxon>
        <taxon>Eurotiomycetes</taxon>
        <taxon>Eurotiomycetidae</taxon>
        <taxon>Eurotiales</taxon>
        <taxon>Aspergillaceae</taxon>
        <taxon>Aspergillus</taxon>
        <taxon>Aspergillus subgen. Circumdati</taxon>
    </lineage>
</organism>